<keyword evidence="2" id="KW-1185">Reference proteome</keyword>
<reference evidence="1 2" key="1">
    <citation type="submission" date="2018-08" db="EMBL/GenBank/DDBJ databases">
        <title>A genome reference for cultivated species of the human gut microbiota.</title>
        <authorList>
            <person name="Zou Y."/>
            <person name="Xue W."/>
            <person name="Luo G."/>
        </authorList>
    </citation>
    <scope>NUCLEOTIDE SEQUENCE [LARGE SCALE GENOMIC DNA]</scope>
    <source>
        <strain evidence="1 2">AF24-29</strain>
    </source>
</reference>
<evidence type="ECO:0000313" key="1">
    <source>
        <dbReference type="EMBL" id="RGR75470.1"/>
    </source>
</evidence>
<protein>
    <submittedName>
        <fullName evidence="1">DUF3781 domain-containing protein</fullName>
    </submittedName>
</protein>
<evidence type="ECO:0000313" key="2">
    <source>
        <dbReference type="Proteomes" id="UP000284178"/>
    </source>
</evidence>
<comment type="caution">
    <text evidence="1">The sequence shown here is derived from an EMBL/GenBank/DDBJ whole genome shotgun (WGS) entry which is preliminary data.</text>
</comment>
<proteinExistence type="predicted"/>
<dbReference type="EMBL" id="QRUP01000004">
    <property type="protein sequence ID" value="RGR75470.1"/>
    <property type="molecule type" value="Genomic_DNA"/>
</dbReference>
<name>A0A412G480_9FIRM</name>
<dbReference type="Pfam" id="PF12636">
    <property type="entry name" value="DUF3781"/>
    <property type="match status" value="1"/>
</dbReference>
<sequence length="85" mass="9959">MEQENLLLQNLDQLHTTAMGAERIRRNLQIREEDVVGWCRKQIALPQTKIQRKGKNWYALTEDCRITINAHSYTLITAHREKAGE</sequence>
<gene>
    <name evidence="1" type="ORF">DWY25_04335</name>
</gene>
<dbReference type="InterPro" id="IPR024229">
    <property type="entry name" value="DUF3781"/>
</dbReference>
<dbReference type="AlphaFoldDB" id="A0A412G480"/>
<dbReference type="Proteomes" id="UP000284178">
    <property type="component" value="Unassembled WGS sequence"/>
</dbReference>
<accession>A0A412G480</accession>
<dbReference type="RefSeq" id="WP_006057636.1">
    <property type="nucleotide sequence ID" value="NZ_CALFDX010000105.1"/>
</dbReference>
<organism evidence="1 2">
    <name type="scientific">Holdemania filiformis</name>
    <dbReference type="NCBI Taxonomy" id="61171"/>
    <lineage>
        <taxon>Bacteria</taxon>
        <taxon>Bacillati</taxon>
        <taxon>Bacillota</taxon>
        <taxon>Erysipelotrichia</taxon>
        <taxon>Erysipelotrichales</taxon>
        <taxon>Erysipelotrichaceae</taxon>
        <taxon>Holdemania</taxon>
    </lineage>
</organism>